<feature type="domain" description="Peptidase S54 rhomboid" evidence="12">
    <location>
        <begin position="252"/>
        <end position="367"/>
    </location>
</feature>
<evidence type="ECO:0000256" key="10">
    <source>
        <dbReference type="RuleBase" id="RU362115"/>
    </source>
</evidence>
<comment type="caution">
    <text evidence="13">The sequence shown here is derived from an EMBL/GenBank/DDBJ whole genome shotgun (WGS) entry which is preliminary data.</text>
</comment>
<evidence type="ECO:0000256" key="9">
    <source>
        <dbReference type="ARBA" id="ARBA00023136"/>
    </source>
</evidence>
<organism evidence="13 14">
    <name type="scientific">Trametes pubescens</name>
    <name type="common">White-rot fungus</name>
    <dbReference type="NCBI Taxonomy" id="154538"/>
    <lineage>
        <taxon>Eukaryota</taxon>
        <taxon>Fungi</taxon>
        <taxon>Dikarya</taxon>
        <taxon>Basidiomycota</taxon>
        <taxon>Agaricomycotina</taxon>
        <taxon>Agaricomycetes</taxon>
        <taxon>Polyporales</taxon>
        <taxon>Polyporaceae</taxon>
        <taxon>Trametes</taxon>
    </lineage>
</organism>
<feature type="compositionally biased region" description="Basic and acidic residues" evidence="11">
    <location>
        <begin position="11"/>
        <end position="34"/>
    </location>
</feature>
<dbReference type="EC" id="3.4.21.105" evidence="10"/>
<feature type="transmembrane region" description="Helical" evidence="10">
    <location>
        <begin position="254"/>
        <end position="272"/>
    </location>
</feature>
<dbReference type="InterPro" id="IPR002610">
    <property type="entry name" value="Peptidase_S54_rhomboid-like"/>
</dbReference>
<dbReference type="EMBL" id="MNAD01000820">
    <property type="protein sequence ID" value="OJT10109.1"/>
    <property type="molecule type" value="Genomic_DNA"/>
</dbReference>
<comment type="similarity">
    <text evidence="3 10">Belongs to the peptidase S54 family.</text>
</comment>
<evidence type="ECO:0000313" key="14">
    <source>
        <dbReference type="Proteomes" id="UP000184267"/>
    </source>
</evidence>
<feature type="region of interest" description="Disordered" evidence="11">
    <location>
        <begin position="1"/>
        <end position="83"/>
    </location>
</feature>
<keyword evidence="7 10" id="KW-0720">Serine protease</keyword>
<evidence type="ECO:0000313" key="13">
    <source>
        <dbReference type="EMBL" id="OJT10109.1"/>
    </source>
</evidence>
<comment type="subcellular location">
    <subcellularLocation>
        <location evidence="2 10">Membrane</location>
        <topology evidence="2 10">Multi-pass membrane protein</topology>
    </subcellularLocation>
</comment>
<dbReference type="InterPro" id="IPR022764">
    <property type="entry name" value="Peptidase_S54_rhomboid_dom"/>
</dbReference>
<evidence type="ECO:0000256" key="3">
    <source>
        <dbReference type="ARBA" id="ARBA00009045"/>
    </source>
</evidence>
<feature type="transmembrane region" description="Helical" evidence="10">
    <location>
        <begin position="350"/>
        <end position="366"/>
    </location>
</feature>
<keyword evidence="6 10" id="KW-0378">Hydrolase</keyword>
<dbReference type="Proteomes" id="UP000184267">
    <property type="component" value="Unassembled WGS sequence"/>
</dbReference>
<evidence type="ECO:0000256" key="2">
    <source>
        <dbReference type="ARBA" id="ARBA00004141"/>
    </source>
</evidence>
<dbReference type="PANTHER" id="PTHR22936:SF69">
    <property type="entry name" value="RHOMBOID-LIKE PROTEIN"/>
    <property type="match status" value="1"/>
</dbReference>
<dbReference type="InterPro" id="IPR035952">
    <property type="entry name" value="Rhomboid-like_sf"/>
</dbReference>
<dbReference type="GO" id="GO:0004252">
    <property type="term" value="F:serine-type endopeptidase activity"/>
    <property type="evidence" value="ECO:0007669"/>
    <property type="project" value="InterPro"/>
</dbReference>
<keyword evidence="9 10" id="KW-0472">Membrane</keyword>
<dbReference type="GO" id="GO:0016020">
    <property type="term" value="C:membrane"/>
    <property type="evidence" value="ECO:0007669"/>
    <property type="project" value="UniProtKB-SubCell"/>
</dbReference>
<proteinExistence type="inferred from homology"/>
<evidence type="ECO:0000256" key="6">
    <source>
        <dbReference type="ARBA" id="ARBA00022801"/>
    </source>
</evidence>
<feature type="compositionally biased region" description="Polar residues" evidence="11">
    <location>
        <begin position="41"/>
        <end position="51"/>
    </location>
</feature>
<dbReference type="PANTHER" id="PTHR22936">
    <property type="entry name" value="RHOMBOID-RELATED"/>
    <property type="match status" value="1"/>
</dbReference>
<dbReference type="OMA" id="NYYPSGP"/>
<comment type="catalytic activity">
    <reaction evidence="1 10">
        <text>Cleaves type-1 transmembrane domains using a catalytic dyad composed of serine and histidine that are contributed by different transmembrane domains.</text>
        <dbReference type="EC" id="3.4.21.105"/>
    </reaction>
</comment>
<comment type="function">
    <text evidence="10">Serine protease involved in intramembrane proteolysis.</text>
</comment>
<keyword evidence="4 10" id="KW-0645">Protease</keyword>
<dbReference type="GO" id="GO:0006508">
    <property type="term" value="P:proteolysis"/>
    <property type="evidence" value="ECO:0007669"/>
    <property type="project" value="UniProtKB-KW"/>
</dbReference>
<reference evidence="13 14" key="1">
    <citation type="submission" date="2016-10" db="EMBL/GenBank/DDBJ databases">
        <title>Genome sequence of the basidiomycete white-rot fungus Trametes pubescens.</title>
        <authorList>
            <person name="Makela M.R."/>
            <person name="Granchi Z."/>
            <person name="Peng M."/>
            <person name="De Vries R.P."/>
            <person name="Grigoriev I."/>
            <person name="Riley R."/>
            <person name="Hilden K."/>
        </authorList>
    </citation>
    <scope>NUCLEOTIDE SEQUENCE [LARGE SCALE GENOMIC DNA]</scope>
    <source>
        <strain evidence="13 14">FBCC735</strain>
    </source>
</reference>
<evidence type="ECO:0000259" key="12">
    <source>
        <dbReference type="Pfam" id="PF01694"/>
    </source>
</evidence>
<feature type="transmembrane region" description="Helical" evidence="10">
    <location>
        <begin position="293"/>
        <end position="313"/>
    </location>
</feature>
<dbReference type="Pfam" id="PF01694">
    <property type="entry name" value="Rhomboid"/>
    <property type="match status" value="1"/>
</dbReference>
<evidence type="ECO:0000256" key="7">
    <source>
        <dbReference type="ARBA" id="ARBA00022825"/>
    </source>
</evidence>
<accession>A0A1M2VR65</accession>
<keyword evidence="5 10" id="KW-0812">Transmembrane</keyword>
<dbReference type="Gene3D" id="1.20.1540.10">
    <property type="entry name" value="Rhomboid-like"/>
    <property type="match status" value="1"/>
</dbReference>
<feature type="transmembrane region" description="Helical" evidence="10">
    <location>
        <begin position="319"/>
        <end position="338"/>
    </location>
</feature>
<protein>
    <recommendedName>
        <fullName evidence="10">Rhomboid-type serine protease</fullName>
        <ecNumber evidence="10">3.4.21.105</ecNumber>
    </recommendedName>
</protein>
<keyword evidence="8 10" id="KW-1133">Transmembrane helix</keyword>
<evidence type="ECO:0000256" key="5">
    <source>
        <dbReference type="ARBA" id="ARBA00022692"/>
    </source>
</evidence>
<evidence type="ECO:0000256" key="8">
    <source>
        <dbReference type="ARBA" id="ARBA00022989"/>
    </source>
</evidence>
<keyword evidence="14" id="KW-1185">Reference proteome</keyword>
<dbReference type="STRING" id="154538.A0A1M2VR65"/>
<dbReference type="SUPFAM" id="SSF144091">
    <property type="entry name" value="Rhomboid-like"/>
    <property type="match status" value="1"/>
</dbReference>
<dbReference type="OrthoDB" id="2146116at2759"/>
<evidence type="ECO:0000256" key="1">
    <source>
        <dbReference type="ARBA" id="ARBA00000156"/>
    </source>
</evidence>
<dbReference type="AlphaFoldDB" id="A0A1M2VR65"/>
<feature type="non-terminal residue" evidence="13">
    <location>
        <position position="367"/>
    </location>
</feature>
<name>A0A1M2VR65_TRAPU</name>
<feature type="transmembrane region" description="Helical" evidence="10">
    <location>
        <begin position="153"/>
        <end position="171"/>
    </location>
</feature>
<gene>
    <name evidence="13" type="ORF">TRAPUB_13465</name>
</gene>
<evidence type="ECO:0000256" key="4">
    <source>
        <dbReference type="ARBA" id="ARBA00022670"/>
    </source>
</evidence>
<comment type="caution">
    <text evidence="10">Lacks conserved residue(s) required for the propagation of feature annotation.</text>
</comment>
<evidence type="ECO:0000256" key="11">
    <source>
        <dbReference type="SAM" id="MobiDB-lite"/>
    </source>
</evidence>
<sequence>MSAAPNNPYAREPEPEHGHGHDHDHDASESDSKPLLDNAHTPAQASDTHLNAPNDPDYRYSYTDENFNYYPSGPTQSQVKLDDPFAPSKAEDYARQTQYENLDYADPFPGPTAKSTPVMMKQPNMFQRYFGLYPLEQRIQDKKRGVGVQKHPIACYVLSAAMLGVLIFELVTNSKAQGSPFSFKPVVNPMLGPSSSALIQMGARFPPCMKNVTDVPITTLLPCLNDTANPATELCSLEDICGFGGFHDKTPDQWWRFITPIFLHAGLIHYLLNMFAQLTASAQIEREMGTLPFLILYSAAGIFGNVLGGNFALLGSPSVGASGAIFGTIAVAWIDLFAHWRYTFRPGRKLAFMIVELVIGVAIGFIP</sequence>